<dbReference type="HOGENOM" id="CLU_3213079_0_0_9"/>
<evidence type="ECO:0000313" key="3">
    <source>
        <dbReference type="Proteomes" id="UP000003100"/>
    </source>
</evidence>
<evidence type="ECO:0000313" key="2">
    <source>
        <dbReference type="EMBL" id="EEG50489.1"/>
    </source>
</evidence>
<accession>C0CIJ1</accession>
<evidence type="ECO:0000256" key="1">
    <source>
        <dbReference type="SAM" id="Phobius"/>
    </source>
</evidence>
<organism evidence="2 3">
    <name type="scientific">Blautia hydrogenotrophica (strain DSM 10507 / JCM 14656 / S5a33)</name>
    <name type="common">Ruminococcus hydrogenotrophicus</name>
    <dbReference type="NCBI Taxonomy" id="476272"/>
    <lineage>
        <taxon>Bacteria</taxon>
        <taxon>Bacillati</taxon>
        <taxon>Bacillota</taxon>
        <taxon>Clostridia</taxon>
        <taxon>Lachnospirales</taxon>
        <taxon>Lachnospiraceae</taxon>
        <taxon>Blautia</taxon>
    </lineage>
</organism>
<reference evidence="2 3" key="1">
    <citation type="submission" date="2009-01" db="EMBL/GenBank/DDBJ databases">
        <authorList>
            <person name="Fulton L."/>
            <person name="Clifton S."/>
            <person name="Fulton B."/>
            <person name="Xu J."/>
            <person name="Minx P."/>
            <person name="Pepin K.H."/>
            <person name="Johnson M."/>
            <person name="Bhonagiri V."/>
            <person name="Nash W.E."/>
            <person name="Mardis E.R."/>
            <person name="Wilson R.K."/>
        </authorList>
    </citation>
    <scope>NUCLEOTIDE SEQUENCE [LARGE SCALE GENOMIC DNA]</scope>
    <source>
        <strain evidence="3">DSM 10507 / JCM 14656 / S5a33</strain>
    </source>
</reference>
<keyword evidence="3" id="KW-1185">Reference proteome</keyword>
<feature type="transmembrane region" description="Helical" evidence="1">
    <location>
        <begin position="21"/>
        <end position="41"/>
    </location>
</feature>
<protein>
    <submittedName>
        <fullName evidence="2">Uncharacterized protein</fullName>
    </submittedName>
</protein>
<keyword evidence="1" id="KW-1133">Transmembrane helix</keyword>
<proteinExistence type="predicted"/>
<gene>
    <name evidence="2" type="ORF">RUMHYD_00655</name>
</gene>
<dbReference type="Proteomes" id="UP000003100">
    <property type="component" value="Unassembled WGS sequence"/>
</dbReference>
<sequence>MRLCRADKEGVTKAVEDFCDALALFTPASIQWLFLSLIVICKKN</sequence>
<keyword evidence="1" id="KW-0472">Membrane</keyword>
<name>C0CIJ1_BLAHS</name>
<reference evidence="2 3" key="2">
    <citation type="submission" date="2009-02" db="EMBL/GenBank/DDBJ databases">
        <title>Draft genome sequence of Blautia hydrogenotrophica DSM 10507 (Ruminococcus hydrogenotrophicus DSM 10507).</title>
        <authorList>
            <person name="Sudarsanam P."/>
            <person name="Ley R."/>
            <person name="Guruge J."/>
            <person name="Turnbaugh P.J."/>
            <person name="Mahowald M."/>
            <person name="Liep D."/>
            <person name="Gordon J."/>
        </authorList>
    </citation>
    <scope>NUCLEOTIDE SEQUENCE [LARGE SCALE GENOMIC DNA]</scope>
    <source>
        <strain evidence="3">DSM 10507 / JCM 14656 / S5a33</strain>
    </source>
</reference>
<keyword evidence="1" id="KW-0812">Transmembrane</keyword>
<comment type="caution">
    <text evidence="2">The sequence shown here is derived from an EMBL/GenBank/DDBJ whole genome shotgun (WGS) entry which is preliminary data.</text>
</comment>
<dbReference type="AlphaFoldDB" id="C0CIJ1"/>
<dbReference type="PATRIC" id="fig|476272.21.peg.3661"/>
<dbReference type="EMBL" id="ACBZ01000023">
    <property type="protein sequence ID" value="EEG50489.1"/>
    <property type="molecule type" value="Genomic_DNA"/>
</dbReference>